<feature type="region of interest" description="Disordered" evidence="2">
    <location>
        <begin position="581"/>
        <end position="601"/>
    </location>
</feature>
<organism evidence="4 5">
    <name type="scientific">Rhizobium setariae</name>
    <dbReference type="NCBI Taxonomy" id="2801340"/>
    <lineage>
        <taxon>Bacteria</taxon>
        <taxon>Pseudomonadati</taxon>
        <taxon>Pseudomonadota</taxon>
        <taxon>Alphaproteobacteria</taxon>
        <taxon>Hyphomicrobiales</taxon>
        <taxon>Rhizobiaceae</taxon>
        <taxon>Rhizobium/Agrobacterium group</taxon>
        <taxon>Rhizobium</taxon>
    </lineage>
</organism>
<sequence>MNGSRSNTPNYGGKTSLDQLNRTIEGLEARIQGLVSERKQAQLRPSPVKADPLGEIMERQRALGGARERVAAAMDRSPRHEPEMRHQTPVNEPSRVDHSGALADIAATLQALRGEIRHDASDALAHDLSEIRSDMRSLRSSAASGGVESLRDDIARLGDSVERLGDTRMQGLPELRADLEELRMMTAGLAREESVRHLEHRWDRTEATLVAAFDPEQLREELIQLAWRIDGIKSGLGELNAAPAVRSLEDKLMALAGAIETIGRDVHDKSDLSHQFAGLDGRLDEISRAIAASASQSASAVDSSALRRLEGRIGELAEHINALPQPAPESHIAERIEALTQRIEELAAEDAAQKLEERIGHLSTLIERNFRETQAPDVSNHLADISRKIDGLGGNQTDALMARLEALSRQIGEFELPSETPPLAMADLTAMSRLESRLSEIASRLDETVGAPAADTNALQNLERQIANLSGLMNKPTGENALPDGFMGRTAIEDYIASSDEFIVEAARQAAEAVVEAYSRTGIGVGQIDHAEISALAGLAEDLRALEAHTRSSEERTAETFSALHETLVQIAGRLDDFGGSHMEVQSHRAPDYQPSPMPRAAQPDFSAATAVLEPQSVRRAPENPKVEVLHEPDLLDAAAEADITEDAIDAISAPLEKQKPASKSLIAGLAARLKPAKREKAVETARVSVDPAPALDPGDMLISEESSLLLEPGSGVPDVKKIMEKVRAGQNQAGTGARPAQADVIAAARRAAQAAAQEAGAQKFVQPAAMSATRPAKESKSLFSGAGEARRPIVLAAAAVLLVVMSYPLVSNLIKGRQAEAQNAVQPAISLPTNENSTAEGVADPVVAATAGADNSVDEAVVDSSPAVTPMETGTEKLMTPAENADQAAVLEKPVAEKPVVEKSEDSEPETIASPKLAESEGADAADGAQAAVAADTADLSSAEPMAPPVLPAGLQPASLVEAAKKGDALAYFEIGSRFTDGRGTKIDLAEAAKWYQLAADKGLAPAEYRLANFYEKGTGLSRDLQKAKALYLSASQKGNASAMHNLAVLNATGAAGTANFDEAVRWFREAAELNVRDSQFNLAILYARGNGVPQDLEESYKWFAVAAKQGDQDAAQKRDEIANALKPEQLKSAKAKFELWKPRPLDDTANSAVAPDEWVAKANTTATIDMKRAIRNIQAILNNSGFDAGTPDGELGKKTVTAIKAFQKSVGQEPTGRVDDALVRELLSRNKKKA</sequence>
<dbReference type="Gene3D" id="1.25.40.10">
    <property type="entry name" value="Tetratricopeptide repeat domain"/>
    <property type="match status" value="1"/>
</dbReference>
<feature type="compositionally biased region" description="Low complexity" evidence="2">
    <location>
        <begin position="924"/>
        <end position="944"/>
    </location>
</feature>
<dbReference type="InterPro" id="IPR036365">
    <property type="entry name" value="PGBD-like_sf"/>
</dbReference>
<dbReference type="PANTHER" id="PTHR11102:SF160">
    <property type="entry name" value="ERAD-ASSOCIATED E3 UBIQUITIN-PROTEIN LIGASE COMPONENT HRD3"/>
    <property type="match status" value="1"/>
</dbReference>
<feature type="region of interest" description="Disordered" evidence="2">
    <location>
        <begin position="74"/>
        <end position="96"/>
    </location>
</feature>
<gene>
    <name evidence="4" type="ORF">JJB09_07470</name>
</gene>
<evidence type="ECO:0000313" key="5">
    <source>
        <dbReference type="Proteomes" id="UP000633219"/>
    </source>
</evidence>
<dbReference type="InterPro" id="IPR002477">
    <property type="entry name" value="Peptidoglycan-bd-like"/>
</dbReference>
<dbReference type="Pfam" id="PF08238">
    <property type="entry name" value="Sel1"/>
    <property type="match status" value="4"/>
</dbReference>
<feature type="compositionally biased region" description="Basic and acidic residues" evidence="2">
    <location>
        <begin position="581"/>
        <end position="591"/>
    </location>
</feature>
<name>A0A936YS57_9HYPH</name>
<dbReference type="InterPro" id="IPR050767">
    <property type="entry name" value="Sel1_AlgK"/>
</dbReference>
<protein>
    <submittedName>
        <fullName evidence="4">SEL1-like repeat protein</fullName>
    </submittedName>
</protein>
<feature type="compositionally biased region" description="Basic and acidic residues" evidence="2">
    <location>
        <begin position="895"/>
        <end position="907"/>
    </location>
</feature>
<dbReference type="PANTHER" id="PTHR11102">
    <property type="entry name" value="SEL-1-LIKE PROTEIN"/>
    <property type="match status" value="1"/>
</dbReference>
<feature type="coiled-coil region" evidence="1">
    <location>
        <begin position="329"/>
        <end position="356"/>
    </location>
</feature>
<dbReference type="Gene3D" id="1.10.101.10">
    <property type="entry name" value="PGBD-like superfamily/PGBD"/>
    <property type="match status" value="1"/>
</dbReference>
<dbReference type="AlphaFoldDB" id="A0A936YS57"/>
<keyword evidence="5" id="KW-1185">Reference proteome</keyword>
<dbReference type="Proteomes" id="UP000633219">
    <property type="component" value="Unassembled WGS sequence"/>
</dbReference>
<feature type="compositionally biased region" description="Basic and acidic residues" evidence="2">
    <location>
        <begin position="74"/>
        <end position="86"/>
    </location>
</feature>
<dbReference type="Gene3D" id="1.10.287.1490">
    <property type="match status" value="1"/>
</dbReference>
<comment type="caution">
    <text evidence="4">The sequence shown here is derived from an EMBL/GenBank/DDBJ whole genome shotgun (WGS) entry which is preliminary data.</text>
</comment>
<keyword evidence="1" id="KW-0175">Coiled coil</keyword>
<feature type="coiled-coil region" evidence="1">
    <location>
        <begin position="17"/>
        <end position="44"/>
    </location>
</feature>
<accession>A0A936YS57</accession>
<reference evidence="4" key="1">
    <citation type="submission" date="2021-01" db="EMBL/GenBank/DDBJ databases">
        <title>Rhizobium sp. strain KVB221 16S ribosomal RNA gene Genome sequencing and assembly.</title>
        <authorList>
            <person name="Kang M."/>
        </authorList>
    </citation>
    <scope>NUCLEOTIDE SEQUENCE</scope>
    <source>
        <strain evidence="4">KVB221</strain>
    </source>
</reference>
<dbReference type="SUPFAM" id="SSF47090">
    <property type="entry name" value="PGBD-like"/>
    <property type="match status" value="1"/>
</dbReference>
<dbReference type="SMART" id="SM00671">
    <property type="entry name" value="SEL1"/>
    <property type="match status" value="4"/>
</dbReference>
<proteinExistence type="predicted"/>
<evidence type="ECO:0000259" key="3">
    <source>
        <dbReference type="Pfam" id="PF01471"/>
    </source>
</evidence>
<evidence type="ECO:0000313" key="4">
    <source>
        <dbReference type="EMBL" id="MBL0371866.1"/>
    </source>
</evidence>
<evidence type="ECO:0000256" key="2">
    <source>
        <dbReference type="SAM" id="MobiDB-lite"/>
    </source>
</evidence>
<feature type="region of interest" description="Disordered" evidence="2">
    <location>
        <begin position="858"/>
        <end position="946"/>
    </location>
</feature>
<dbReference type="InterPro" id="IPR006597">
    <property type="entry name" value="Sel1-like"/>
</dbReference>
<dbReference type="RefSeq" id="WP_201655437.1">
    <property type="nucleotide sequence ID" value="NZ_JAEQNC010000003.1"/>
</dbReference>
<dbReference type="EMBL" id="JAEQNC010000003">
    <property type="protein sequence ID" value="MBL0371866.1"/>
    <property type="molecule type" value="Genomic_DNA"/>
</dbReference>
<dbReference type="InterPro" id="IPR036366">
    <property type="entry name" value="PGBDSf"/>
</dbReference>
<feature type="domain" description="Peptidoglycan binding-like" evidence="3">
    <location>
        <begin position="1175"/>
        <end position="1226"/>
    </location>
</feature>
<evidence type="ECO:0000256" key="1">
    <source>
        <dbReference type="SAM" id="Coils"/>
    </source>
</evidence>
<dbReference type="Pfam" id="PF01471">
    <property type="entry name" value="PG_binding_1"/>
    <property type="match status" value="1"/>
</dbReference>
<dbReference type="InterPro" id="IPR011990">
    <property type="entry name" value="TPR-like_helical_dom_sf"/>
</dbReference>
<dbReference type="SUPFAM" id="SSF81901">
    <property type="entry name" value="HCP-like"/>
    <property type="match status" value="1"/>
</dbReference>